<keyword evidence="5" id="KW-1185">Reference proteome</keyword>
<dbReference type="InterPro" id="IPR036236">
    <property type="entry name" value="Znf_C2H2_sf"/>
</dbReference>
<dbReference type="EMBL" id="AJWK01030057">
    <property type="status" value="NOT_ANNOTATED_CDS"/>
    <property type="molecule type" value="Genomic_DNA"/>
</dbReference>
<evidence type="ECO:0000256" key="1">
    <source>
        <dbReference type="PROSITE-ProRule" id="PRU00042"/>
    </source>
</evidence>
<dbReference type="EnsemblMetazoa" id="LLOJ008819-RA">
    <property type="protein sequence ID" value="LLOJ008819-PA"/>
    <property type="gene ID" value="LLOJ008819"/>
</dbReference>
<evidence type="ECO:0000259" key="2">
    <source>
        <dbReference type="PROSITE" id="PS50157"/>
    </source>
</evidence>
<sequence length="111" mass="12728">MTKQGIFNKLNPFIRLTKVRSRNLLQDGGPLVMFMDDGLPRYVCPQCGVKYKKFSALKAHRKECGRGAQCPLCPKIVTQKRNLPKHMERHAKDGLLDQYLQSAYADDTNFE</sequence>
<evidence type="ECO:0000313" key="3">
    <source>
        <dbReference type="EMBL" id="MBC1179063.1"/>
    </source>
</evidence>
<dbReference type="InterPro" id="IPR013087">
    <property type="entry name" value="Znf_C2H2_type"/>
</dbReference>
<keyword evidence="1" id="KW-0479">Metal-binding</keyword>
<evidence type="ECO:0000313" key="4">
    <source>
        <dbReference type="EnsemblMetazoa" id="LLOJ008819-PA"/>
    </source>
</evidence>
<reference evidence="3" key="2">
    <citation type="journal article" date="2020" name="BMC">
        <title>Leishmania infection induces a limited differential gene expression in the sand fly midgut.</title>
        <authorList>
            <person name="Coutinho-Abreu I.V."/>
            <person name="Serafim T.D."/>
            <person name="Meneses C."/>
            <person name="Kamhawi S."/>
            <person name="Oliveira F."/>
            <person name="Valenzuela J.G."/>
        </authorList>
    </citation>
    <scope>NUCLEOTIDE SEQUENCE</scope>
    <source>
        <strain evidence="3">Jacobina</strain>
        <tissue evidence="3">Midgut</tissue>
    </source>
</reference>
<dbReference type="PROSITE" id="PS00028">
    <property type="entry name" value="ZINC_FINGER_C2H2_1"/>
    <property type="match status" value="1"/>
</dbReference>
<dbReference type="SMART" id="SM00355">
    <property type="entry name" value="ZnF_C2H2"/>
    <property type="match status" value="2"/>
</dbReference>
<dbReference type="Gene3D" id="3.30.160.60">
    <property type="entry name" value="Classic Zinc Finger"/>
    <property type="match status" value="1"/>
</dbReference>
<feature type="domain" description="C2H2-type" evidence="2">
    <location>
        <begin position="42"/>
        <end position="71"/>
    </location>
</feature>
<reference evidence="4" key="3">
    <citation type="submission" date="2020-05" db="UniProtKB">
        <authorList>
            <consortium name="EnsemblMetazoa"/>
        </authorList>
    </citation>
    <scope>IDENTIFICATION</scope>
    <source>
        <strain evidence="4">Jacobina</strain>
    </source>
</reference>
<reference evidence="5" key="1">
    <citation type="submission" date="2012-05" db="EMBL/GenBank/DDBJ databases">
        <title>Whole Genome Assembly of Lutzomyia longipalpis.</title>
        <authorList>
            <person name="Richards S."/>
            <person name="Qu C."/>
            <person name="Dillon R."/>
            <person name="Worley K."/>
            <person name="Scherer S."/>
            <person name="Batterton M."/>
            <person name="Taylor A."/>
            <person name="Hawes A."/>
            <person name="Hernandez B."/>
            <person name="Kovar C."/>
            <person name="Mandapat C."/>
            <person name="Pham C."/>
            <person name="Qu C."/>
            <person name="Jing C."/>
            <person name="Bess C."/>
            <person name="Bandaranaike D."/>
            <person name="Ngo D."/>
            <person name="Ongeri F."/>
            <person name="Arias F."/>
            <person name="Lara F."/>
            <person name="Weissenberger G."/>
            <person name="Kamau G."/>
            <person name="Han H."/>
            <person name="Shen H."/>
            <person name="Dinh H."/>
            <person name="Khalil I."/>
            <person name="Jones J."/>
            <person name="Shafer J."/>
            <person name="Jayaseelan J."/>
            <person name="Quiroz J."/>
            <person name="Blankenburg K."/>
            <person name="Nguyen L."/>
            <person name="Jackson L."/>
            <person name="Francisco L."/>
            <person name="Tang L.-Y."/>
            <person name="Pu L.-L."/>
            <person name="Perales L."/>
            <person name="Lorensuhewa L."/>
            <person name="Munidasa M."/>
            <person name="Coyle M."/>
            <person name="Taylor M."/>
            <person name="Puazo M."/>
            <person name="Firestine M."/>
            <person name="Scheel M."/>
            <person name="Javaid M."/>
            <person name="Wang M."/>
            <person name="Li M."/>
            <person name="Tabassum N."/>
            <person name="Saada N."/>
            <person name="Osuji N."/>
            <person name="Aqrawi P."/>
            <person name="Fu Q."/>
            <person name="Thornton R."/>
            <person name="Raj R."/>
            <person name="Goodspeed R."/>
            <person name="Mata R."/>
            <person name="Najjar R."/>
            <person name="Gubbala S."/>
            <person name="Lee S."/>
            <person name="Denson S."/>
            <person name="Patil S."/>
            <person name="Macmil S."/>
            <person name="Qi S."/>
            <person name="Matskevitch T."/>
            <person name="Palculict T."/>
            <person name="Mathew T."/>
            <person name="Vee V."/>
            <person name="Velamala V."/>
            <person name="Korchina V."/>
            <person name="Cai W."/>
            <person name="Liu W."/>
            <person name="Dai W."/>
            <person name="Zou X."/>
            <person name="Zhu Y."/>
            <person name="Zhang Y."/>
            <person name="Wu Y.-Q."/>
            <person name="Xin Y."/>
            <person name="Nazarath L."/>
            <person name="Kovar C."/>
            <person name="Han Y."/>
            <person name="Muzny D."/>
            <person name="Gibbs R."/>
        </authorList>
    </citation>
    <scope>NUCLEOTIDE SEQUENCE [LARGE SCALE GENOMIC DNA]</scope>
    <source>
        <strain evidence="5">Jacobina</strain>
    </source>
</reference>
<dbReference type="VEuPathDB" id="VectorBase:LLOJ008819"/>
<dbReference type="Proteomes" id="UP000092461">
    <property type="component" value="Unassembled WGS sequence"/>
</dbReference>
<dbReference type="PROSITE" id="PS50157">
    <property type="entry name" value="ZINC_FINGER_C2H2_2"/>
    <property type="match status" value="1"/>
</dbReference>
<proteinExistence type="predicted"/>
<accession>A0A1B0CV34</accession>
<dbReference type="GO" id="GO:0008270">
    <property type="term" value="F:zinc ion binding"/>
    <property type="evidence" value="ECO:0007669"/>
    <property type="project" value="UniProtKB-KW"/>
</dbReference>
<dbReference type="SUPFAM" id="SSF57667">
    <property type="entry name" value="beta-beta-alpha zinc fingers"/>
    <property type="match status" value="1"/>
</dbReference>
<organism evidence="4 5">
    <name type="scientific">Lutzomyia longipalpis</name>
    <name type="common">Sand fly</name>
    <dbReference type="NCBI Taxonomy" id="7200"/>
    <lineage>
        <taxon>Eukaryota</taxon>
        <taxon>Metazoa</taxon>
        <taxon>Ecdysozoa</taxon>
        <taxon>Arthropoda</taxon>
        <taxon>Hexapoda</taxon>
        <taxon>Insecta</taxon>
        <taxon>Pterygota</taxon>
        <taxon>Neoptera</taxon>
        <taxon>Endopterygota</taxon>
        <taxon>Diptera</taxon>
        <taxon>Nematocera</taxon>
        <taxon>Psychodoidea</taxon>
        <taxon>Psychodidae</taxon>
        <taxon>Lutzomyia</taxon>
        <taxon>Lutzomyia</taxon>
    </lineage>
</organism>
<dbReference type="AlphaFoldDB" id="A0A1B0CV34"/>
<protein>
    <recommendedName>
        <fullName evidence="2">C2H2-type domain-containing protein</fullName>
    </recommendedName>
</protein>
<dbReference type="Pfam" id="PF00096">
    <property type="entry name" value="zf-C2H2"/>
    <property type="match status" value="2"/>
</dbReference>
<keyword evidence="1" id="KW-0863">Zinc-finger</keyword>
<evidence type="ECO:0000313" key="5">
    <source>
        <dbReference type="Proteomes" id="UP000092461"/>
    </source>
</evidence>
<name>A0A1B0CV34_LUTLO</name>
<keyword evidence="1" id="KW-0862">Zinc</keyword>
<dbReference type="EMBL" id="GITU01010360">
    <property type="protein sequence ID" value="MBC1179063.1"/>
    <property type="molecule type" value="Transcribed_RNA"/>
</dbReference>